<dbReference type="SUPFAM" id="SSF51735">
    <property type="entry name" value="NAD(P)-binding Rossmann-fold domains"/>
    <property type="match status" value="1"/>
</dbReference>
<gene>
    <name evidence="1" type="ORF">NCTC13193_03546</name>
</gene>
<dbReference type="GO" id="GO:0004029">
    <property type="term" value="F:aldehyde dehydrogenase (NAD+) activity"/>
    <property type="evidence" value="ECO:0007669"/>
    <property type="project" value="TreeGrafter"/>
</dbReference>
<dbReference type="Gene3D" id="3.40.50.720">
    <property type="entry name" value="NAD(P)-binding Rossmann-like Domain"/>
    <property type="match status" value="1"/>
</dbReference>
<protein>
    <submittedName>
        <fullName evidence="1">Cholesterol dehydrogenase</fullName>
    </submittedName>
</protein>
<name>A0A0F7HF26_SERFO</name>
<organism evidence="1 2">
    <name type="scientific">Serratia fonticola</name>
    <dbReference type="NCBI Taxonomy" id="47917"/>
    <lineage>
        <taxon>Bacteria</taxon>
        <taxon>Pseudomonadati</taxon>
        <taxon>Pseudomonadota</taxon>
        <taxon>Gammaproteobacteria</taxon>
        <taxon>Enterobacterales</taxon>
        <taxon>Yersiniaceae</taxon>
        <taxon>Serratia</taxon>
    </lineage>
</organism>
<dbReference type="EMBL" id="LR134492">
    <property type="protein sequence ID" value="VEI72039.1"/>
    <property type="molecule type" value="Genomic_DNA"/>
</dbReference>
<dbReference type="GeneID" id="30323179"/>
<dbReference type="Proteomes" id="UP000270487">
    <property type="component" value="Chromosome"/>
</dbReference>
<dbReference type="PANTHER" id="PTHR48079">
    <property type="entry name" value="PROTEIN YEEZ"/>
    <property type="match status" value="1"/>
</dbReference>
<accession>A0A0F7HF26</accession>
<dbReference type="RefSeq" id="WP_024485417.1">
    <property type="nucleotide sequence ID" value="NZ_CAMISM010000032.1"/>
</dbReference>
<dbReference type="PANTHER" id="PTHR48079:SF6">
    <property type="entry name" value="NAD(P)-BINDING DOMAIN-CONTAINING PROTEIN-RELATED"/>
    <property type="match status" value="1"/>
</dbReference>
<reference evidence="1 2" key="1">
    <citation type="submission" date="2018-12" db="EMBL/GenBank/DDBJ databases">
        <authorList>
            <consortium name="Pathogen Informatics"/>
        </authorList>
    </citation>
    <scope>NUCLEOTIDE SEQUENCE [LARGE SCALE GENOMIC DNA]</scope>
    <source>
        <strain evidence="1 2">NCTC13193</strain>
    </source>
</reference>
<dbReference type="GO" id="GO:0005737">
    <property type="term" value="C:cytoplasm"/>
    <property type="evidence" value="ECO:0007669"/>
    <property type="project" value="TreeGrafter"/>
</dbReference>
<dbReference type="KEGG" id="sfw:WN53_23655"/>
<evidence type="ECO:0000313" key="2">
    <source>
        <dbReference type="Proteomes" id="UP000270487"/>
    </source>
</evidence>
<sequence>MKVLVTGATSGLGRNAAEWLLAAGHQVHATGRDEAVGRELVALGAKFTPLDLTRAGMEQCEQLMRGYDIVWHCAAKSSPWGDRKAFFQANTYVTEKLAKAAGRCGVKRFIHISTPAIYFDFKHHHNITEGESARRFANHYAASKYAAEQSISALLHRYPQTTYLILRPRGLFGPHDRVIVPRILAQMQRDKGALRLPGGGKAYLDLTFVLNVVHAMDLASNRPNLPSGGIYNITNQQPQRLEDMLHQLLAQQLGWQYRVQALPYRLLWAVAGGMELIAHFTGKEPMLTRYSAAAAYFDMTLDNSRAIEELGYRPRYSLEQGIELTGQWMKQQGMAAHG</sequence>
<evidence type="ECO:0000313" key="1">
    <source>
        <dbReference type="EMBL" id="VEI72039.1"/>
    </source>
</evidence>
<dbReference type="InterPro" id="IPR036291">
    <property type="entry name" value="NAD(P)-bd_dom_sf"/>
</dbReference>
<dbReference type="STRING" id="47917.AV650_19375"/>
<dbReference type="Pfam" id="PF01370">
    <property type="entry name" value="Epimerase"/>
    <property type="match status" value="1"/>
</dbReference>
<proteinExistence type="predicted"/>
<dbReference type="InterPro" id="IPR051783">
    <property type="entry name" value="NAD(P)-dependent_oxidoreduct"/>
</dbReference>
<dbReference type="InterPro" id="IPR001509">
    <property type="entry name" value="Epimerase_deHydtase"/>
</dbReference>
<dbReference type="AlphaFoldDB" id="A0A0F7HF26"/>